<name>A0AA97NYG7_PYRO3</name>
<protein>
    <recommendedName>
        <fullName evidence="2">N-acetyltransferase domain-containing protein</fullName>
    </recommendedName>
</protein>
<dbReference type="SUPFAM" id="SSF55729">
    <property type="entry name" value="Acyl-CoA N-acyltransferases (Nat)"/>
    <property type="match status" value="2"/>
</dbReference>
<proteinExistence type="predicted"/>
<dbReference type="AlphaFoldDB" id="A0AA97NYG7"/>
<evidence type="ECO:0000313" key="3">
    <source>
        <dbReference type="EMBL" id="ELQ38636.1"/>
    </source>
</evidence>
<dbReference type="InterPro" id="IPR016181">
    <property type="entry name" value="Acyl_CoA_acyltransferase"/>
</dbReference>
<sequence length="335" mass="36806">MAATPTPFCSFQGPTDYTGYDRNKLPGEQPPAIPRTFIDAMKVREEVFVREQGVCLEFEMDEDDPRSCHWVTYASTGEIRQSETGGEDAGQMHESRGGQSGAEPTGTLRCVPFPHPPHPRPGGRYLDGKLVNEAELAPTRGIATPGEGAGAADLQALRSLSTNERRRIAAYRPDVPDRPTSLHDGQEPFVKLGRLAVIRNARGLSIGGLLVRRALEFLRDHPTYFNPNKNMSAVEVAAANAADPMSLLRWNGLVCVHAQKQVVPFWEKFGFKVDDEMDGVWPNMRWCPGSGSSTQPNQPMKLDNVLKKMEGGNMSLDDDNTTMPDEDNAATVTLT</sequence>
<dbReference type="EMBL" id="JH793669">
    <property type="protein sequence ID" value="ELQ38636.1"/>
    <property type="molecule type" value="Genomic_DNA"/>
</dbReference>
<dbReference type="GO" id="GO:0016747">
    <property type="term" value="F:acyltransferase activity, transferring groups other than amino-acyl groups"/>
    <property type="evidence" value="ECO:0007669"/>
    <property type="project" value="InterPro"/>
</dbReference>
<dbReference type="Proteomes" id="UP000011086">
    <property type="component" value="Unassembled WGS sequence"/>
</dbReference>
<accession>A0AA97NYG7</accession>
<feature type="region of interest" description="Disordered" evidence="1">
    <location>
        <begin position="80"/>
        <end position="106"/>
    </location>
</feature>
<dbReference type="InterPro" id="IPR000182">
    <property type="entry name" value="GNAT_dom"/>
</dbReference>
<evidence type="ECO:0000259" key="2">
    <source>
        <dbReference type="PROSITE" id="PS51186"/>
    </source>
</evidence>
<gene>
    <name evidence="3" type="ORF">OOU_Y34scaffold00533g20</name>
</gene>
<dbReference type="PROSITE" id="PS51186">
    <property type="entry name" value="GNAT"/>
    <property type="match status" value="1"/>
</dbReference>
<feature type="region of interest" description="Disordered" evidence="1">
    <location>
        <begin position="311"/>
        <end position="335"/>
    </location>
</feature>
<feature type="domain" description="N-acetyltransferase" evidence="2">
    <location>
        <begin position="126"/>
        <end position="305"/>
    </location>
</feature>
<reference evidence="3" key="1">
    <citation type="journal article" date="2012" name="PLoS Genet.">
        <title>Comparative analysis of the genomes of two field isolates of the rice blast fungus Magnaporthe oryzae.</title>
        <authorList>
            <person name="Xue M."/>
            <person name="Yang J."/>
            <person name="Li Z."/>
            <person name="Hu S."/>
            <person name="Yao N."/>
            <person name="Dean R.A."/>
            <person name="Zhao W."/>
            <person name="Shen M."/>
            <person name="Zhang H."/>
            <person name="Li C."/>
            <person name="Liu L."/>
            <person name="Cao L."/>
            <person name="Xu X."/>
            <person name="Xing Y."/>
            <person name="Hsiang T."/>
            <person name="Zhang Z."/>
            <person name="Xu J.R."/>
            <person name="Peng Y.L."/>
        </authorList>
    </citation>
    <scope>NUCLEOTIDE SEQUENCE</scope>
    <source>
        <strain evidence="3">Y34</strain>
    </source>
</reference>
<feature type="compositionally biased region" description="Acidic residues" evidence="1">
    <location>
        <begin position="316"/>
        <end position="328"/>
    </location>
</feature>
<organism evidence="3">
    <name type="scientific">Pyricularia oryzae (strain Y34)</name>
    <name type="common">Rice blast fungus</name>
    <name type="synonym">Magnaporthe oryzae</name>
    <dbReference type="NCBI Taxonomy" id="1143189"/>
    <lineage>
        <taxon>Eukaryota</taxon>
        <taxon>Fungi</taxon>
        <taxon>Dikarya</taxon>
        <taxon>Ascomycota</taxon>
        <taxon>Pezizomycotina</taxon>
        <taxon>Sordariomycetes</taxon>
        <taxon>Sordariomycetidae</taxon>
        <taxon>Magnaporthales</taxon>
        <taxon>Pyriculariaceae</taxon>
        <taxon>Pyricularia</taxon>
    </lineage>
</organism>
<evidence type="ECO:0000256" key="1">
    <source>
        <dbReference type="SAM" id="MobiDB-lite"/>
    </source>
</evidence>
<dbReference type="Gene3D" id="3.40.630.30">
    <property type="match status" value="1"/>
</dbReference>